<dbReference type="GeneID" id="54990002"/>
<reference evidence="2 3" key="1">
    <citation type="submission" date="2018-03" db="EMBL/GenBank/DDBJ databases">
        <title>Isolation, the biological characteristics and genomics of two new strains of lysate Staphylococcus aureus phage.</title>
        <authorList>
            <person name="Jin X."/>
            <person name="Zhang C."/>
        </authorList>
    </citation>
    <scope>NUCLEOTIDE SEQUENCE [LARGE SCALE GENOMIC DNA]</scope>
</reference>
<evidence type="ECO:0000313" key="2">
    <source>
        <dbReference type="EMBL" id="AVP40279.1"/>
    </source>
</evidence>
<feature type="compositionally biased region" description="Polar residues" evidence="1">
    <location>
        <begin position="1"/>
        <end position="10"/>
    </location>
</feature>
<proteinExistence type="predicted"/>
<feature type="region of interest" description="Disordered" evidence="1">
    <location>
        <begin position="1"/>
        <end position="38"/>
    </location>
</feature>
<dbReference type="EMBL" id="MH078572">
    <property type="protein sequence ID" value="AVP40279.1"/>
    <property type="molecule type" value="Genomic_DNA"/>
</dbReference>
<dbReference type="RefSeq" id="YP_009799513.1">
    <property type="nucleotide sequence ID" value="NC_047945.1"/>
</dbReference>
<name>A0A2P1MXH4_9CAUD</name>
<accession>A0A2P1MXH4</accession>
<evidence type="ECO:0000313" key="3">
    <source>
        <dbReference type="Proteomes" id="UP000241797"/>
    </source>
</evidence>
<evidence type="ECO:0000256" key="1">
    <source>
        <dbReference type="SAM" id="MobiDB-lite"/>
    </source>
</evidence>
<keyword evidence="3" id="KW-1185">Reference proteome</keyword>
<protein>
    <submittedName>
        <fullName evidence="2">Uncharacterized protein</fullName>
    </submittedName>
</protein>
<feature type="region of interest" description="Disordered" evidence="1">
    <location>
        <begin position="274"/>
        <end position="293"/>
    </location>
</feature>
<organism evidence="2 3">
    <name type="scientific">Staphylococcus phage phiSA_BS1</name>
    <dbReference type="NCBI Taxonomy" id="2126734"/>
    <lineage>
        <taxon>Viruses</taxon>
        <taxon>Duplodnaviria</taxon>
        <taxon>Heunggongvirae</taxon>
        <taxon>Uroviricota</taxon>
        <taxon>Caudoviricetes</taxon>
        <taxon>Herelleviridae</taxon>
        <taxon>Twortvirinae</taxon>
        <taxon>Baoshanvirus</taxon>
        <taxon>Baoshanvirus BS1</taxon>
    </lineage>
</organism>
<dbReference type="Proteomes" id="UP000241797">
    <property type="component" value="Segment"/>
</dbReference>
<sequence length="293" mass="33709">MEKSYKLTSSRVDKVNPSIANDTSYSPLEKEEPQTSTSRLEFNTKEMRRFMNDRGIKVLWEQAYLCPCLNTKTGAPRIDCPRCHGSGISYLPPKETVMAIQSQGKGVSVFDLGIMETGTAIGTTQLEHRISYRDRFTVPDVVMPQHMIFLITEDRVKKGISLVYDTKEIVYITTDERVLYEEDYTVKDNRLYLDKSFIGQNVSLKIFMTLRYTVSDILKESRYQYTKFNEPQTKFENLPQKLLLKREDVFVKPEAYKPKDGVNEDIQIDDVIDDPKAKPTSQENKGGFFGGVF</sequence>
<dbReference type="KEGG" id="vg:54990002"/>